<proteinExistence type="predicted"/>
<dbReference type="EMBL" id="UYRW01005081">
    <property type="protein sequence ID" value="VDM93488.1"/>
    <property type="molecule type" value="Genomic_DNA"/>
</dbReference>
<accession>A0A3P7M1I2</accession>
<dbReference type="SUPFAM" id="SSF54001">
    <property type="entry name" value="Cysteine proteinases"/>
    <property type="match status" value="1"/>
</dbReference>
<sequence>WGEDYSTGSPMKYWIAANSWGTDWGENGTFRILRGENHCEIESFVIGAWGKEFKKRRRLRKIRRQLFFIND</sequence>
<evidence type="ECO:0000313" key="2">
    <source>
        <dbReference type="EMBL" id="VDM93488.1"/>
    </source>
</evidence>
<evidence type="ECO:0000313" key="3">
    <source>
        <dbReference type="Proteomes" id="UP000271087"/>
    </source>
</evidence>
<dbReference type="AlphaFoldDB" id="A0A3P7M1I2"/>
<dbReference type="Proteomes" id="UP000271087">
    <property type="component" value="Unassembled WGS sequence"/>
</dbReference>
<dbReference type="GO" id="GO:0006508">
    <property type="term" value="P:proteolysis"/>
    <property type="evidence" value="ECO:0007669"/>
    <property type="project" value="InterPro"/>
</dbReference>
<keyword evidence="3" id="KW-1185">Reference proteome</keyword>
<feature type="domain" description="Peptidase C1A papain C-terminal" evidence="1">
    <location>
        <begin position="5"/>
        <end position="46"/>
    </location>
</feature>
<feature type="non-terminal residue" evidence="2">
    <location>
        <position position="1"/>
    </location>
</feature>
<dbReference type="GO" id="GO:0008234">
    <property type="term" value="F:cysteine-type peptidase activity"/>
    <property type="evidence" value="ECO:0007669"/>
    <property type="project" value="InterPro"/>
</dbReference>
<name>A0A3P7M1I2_ONCOC</name>
<reference evidence="2 3" key="1">
    <citation type="submission" date="2018-08" db="EMBL/GenBank/DDBJ databases">
        <authorList>
            <person name="Laetsch R D."/>
            <person name="Stevens L."/>
            <person name="Kumar S."/>
            <person name="Blaxter L. M."/>
        </authorList>
    </citation>
    <scope>NUCLEOTIDE SEQUENCE [LARGE SCALE GENOMIC DNA]</scope>
</reference>
<dbReference type="InterPro" id="IPR038765">
    <property type="entry name" value="Papain-like_cys_pep_sf"/>
</dbReference>
<evidence type="ECO:0000259" key="1">
    <source>
        <dbReference type="Pfam" id="PF00112"/>
    </source>
</evidence>
<protein>
    <recommendedName>
        <fullName evidence="1">Peptidase C1A papain C-terminal domain-containing protein</fullName>
    </recommendedName>
</protein>
<dbReference type="Gene3D" id="3.90.70.10">
    <property type="entry name" value="Cysteine proteinases"/>
    <property type="match status" value="1"/>
</dbReference>
<gene>
    <name evidence="2" type="ORF">NOO_LOCUS9822</name>
</gene>
<organism evidence="2 3">
    <name type="scientific">Onchocerca ochengi</name>
    <name type="common">Filarial nematode worm</name>
    <dbReference type="NCBI Taxonomy" id="42157"/>
    <lineage>
        <taxon>Eukaryota</taxon>
        <taxon>Metazoa</taxon>
        <taxon>Ecdysozoa</taxon>
        <taxon>Nematoda</taxon>
        <taxon>Chromadorea</taxon>
        <taxon>Rhabditida</taxon>
        <taxon>Spirurina</taxon>
        <taxon>Spiruromorpha</taxon>
        <taxon>Filarioidea</taxon>
        <taxon>Onchocercidae</taxon>
        <taxon>Onchocerca</taxon>
    </lineage>
</organism>
<dbReference type="InterPro" id="IPR000668">
    <property type="entry name" value="Peptidase_C1A_C"/>
</dbReference>
<dbReference type="OrthoDB" id="65740at2759"/>
<dbReference type="Pfam" id="PF00112">
    <property type="entry name" value="Peptidase_C1"/>
    <property type="match status" value="1"/>
</dbReference>